<feature type="active site" description="Proton acceptor" evidence="1">
    <location>
        <position position="361"/>
    </location>
</feature>
<evidence type="ECO:0000256" key="3">
    <source>
        <dbReference type="SAM" id="SignalP"/>
    </source>
</evidence>
<dbReference type="EMBL" id="FPIY01000003">
    <property type="protein sequence ID" value="SFW55934.1"/>
    <property type="molecule type" value="Genomic_DNA"/>
</dbReference>
<feature type="binding site" evidence="2">
    <location>
        <position position="383"/>
    </location>
    <ligand>
        <name>Zn(2+)</name>
        <dbReference type="ChEBI" id="CHEBI:29105"/>
        <note>catalytic</note>
    </ligand>
</feature>
<dbReference type="OrthoDB" id="9814383at2"/>
<dbReference type="Pfam" id="PF01433">
    <property type="entry name" value="Peptidase_M1"/>
    <property type="match status" value="1"/>
</dbReference>
<dbReference type="GO" id="GO:0008237">
    <property type="term" value="F:metallopeptidase activity"/>
    <property type="evidence" value="ECO:0007669"/>
    <property type="project" value="InterPro"/>
</dbReference>
<dbReference type="InterPro" id="IPR034015">
    <property type="entry name" value="M1_LTA4H"/>
</dbReference>
<dbReference type="Gene3D" id="1.10.390.10">
    <property type="entry name" value="Neutral Protease Domain 2"/>
    <property type="match status" value="1"/>
</dbReference>
<feature type="active site" description="Proton donor" evidence="1">
    <location>
        <position position="443"/>
    </location>
</feature>
<dbReference type="AlphaFoldDB" id="A0A1K1Q9S5"/>
<keyword evidence="6" id="KW-1185">Reference proteome</keyword>
<organism evidence="5 6">
    <name type="scientific">Cellulophaga fucicola</name>
    <dbReference type="NCBI Taxonomy" id="76595"/>
    <lineage>
        <taxon>Bacteria</taxon>
        <taxon>Pseudomonadati</taxon>
        <taxon>Bacteroidota</taxon>
        <taxon>Flavobacteriia</taxon>
        <taxon>Flavobacteriales</taxon>
        <taxon>Flavobacteriaceae</taxon>
        <taxon>Cellulophaga</taxon>
    </lineage>
</organism>
<keyword evidence="2" id="KW-0479">Metal-binding</keyword>
<dbReference type="STRING" id="76595.SAMN05660313_02432"/>
<feature type="signal peptide" evidence="3">
    <location>
        <begin position="1"/>
        <end position="21"/>
    </location>
</feature>
<proteinExistence type="predicted"/>
<evidence type="ECO:0000256" key="1">
    <source>
        <dbReference type="PIRSR" id="PIRSR634015-1"/>
    </source>
</evidence>
<dbReference type="InterPro" id="IPR027268">
    <property type="entry name" value="Peptidase_M4/M1_CTD_sf"/>
</dbReference>
<keyword evidence="3" id="KW-0732">Signal</keyword>
<feature type="chain" id="PRO_5012814708" evidence="3">
    <location>
        <begin position="22"/>
        <end position="619"/>
    </location>
</feature>
<feature type="domain" description="Peptidase M1 membrane alanine aminopeptidase" evidence="4">
    <location>
        <begin position="352"/>
        <end position="502"/>
    </location>
</feature>
<sequence length="619" mass="70526">MKKLLIAGVAAFTTLLSPLSAQNSPYWQQHVDYSMDIDMNVENYQYDGTQKLVYTNNSPDELTRVYYHLYFNAFQPGSEMDARLHSISDPDGRMTDKDKNSRIETLKEDEIGFIKVSSLKQDGTAVKYNVEGTVLVVELAKPIAPGAKTTFDMVFKGQVPVQVRRSGRNSNDGVSLSMTQWYPKLAEYDFEGWHADPYIAREFHGVWGDFDVKLTIDKDYVVGGTGYLQNANEIGHGYEAPGTKVKKQRGKKLTWHFKAPMVHDFMWAADPDYIHDTLQVENGPLLHFLYQGDDAETKANWEKVQPKAAEMMQFFNKNIGEYPYKQYSIIQGGDGGMEYAMSTLIAGGKKFGSLAGTTAHEMAHSWFQHVLASNEAKHEWMDEGFTTFISSLCMNEVMDQKKDNPFEGSYRGYYYLVSTGKEQPQTTHADRYHANMPYSIAAYSKGSIFLSQLGYIVGQDNLMKTIHKYYEDFKFKHPTPNDIKRTAEKVSGMELDWYLTDWTQTTNTIDYSIKEVTEANNTSTVSLERIGLMPMPIDVLVVYTDGTKETFYAPLRMMRGEKENPYTDLKRTVLPDWPWANSNYSFTINKPKASIKAIVIDPSNLMADVNKENNVYEVE</sequence>
<protein>
    <submittedName>
        <fullName evidence="5">Peptidase family M1</fullName>
    </submittedName>
</protein>
<evidence type="ECO:0000259" key="4">
    <source>
        <dbReference type="Pfam" id="PF01433"/>
    </source>
</evidence>
<dbReference type="GO" id="GO:0008270">
    <property type="term" value="F:zinc ion binding"/>
    <property type="evidence" value="ECO:0007669"/>
    <property type="project" value="InterPro"/>
</dbReference>
<dbReference type="PANTHER" id="PTHR45726:SF3">
    <property type="entry name" value="LEUKOTRIENE A-4 HYDROLASE"/>
    <property type="match status" value="1"/>
</dbReference>
<comment type="cofactor">
    <cofactor evidence="2">
        <name>Zn(2+)</name>
        <dbReference type="ChEBI" id="CHEBI:29105"/>
    </cofactor>
    <text evidence="2">Binds 1 zinc ion per subunit.</text>
</comment>
<evidence type="ECO:0000313" key="5">
    <source>
        <dbReference type="EMBL" id="SFW55934.1"/>
    </source>
</evidence>
<dbReference type="CDD" id="cd09604">
    <property type="entry name" value="M1_APN_like"/>
    <property type="match status" value="1"/>
</dbReference>
<gene>
    <name evidence="5" type="ORF">SAMN05660313_02432</name>
</gene>
<dbReference type="SUPFAM" id="SSF55486">
    <property type="entry name" value="Metalloproteases ('zincins'), catalytic domain"/>
    <property type="match status" value="1"/>
</dbReference>
<evidence type="ECO:0000313" key="6">
    <source>
        <dbReference type="Proteomes" id="UP000183257"/>
    </source>
</evidence>
<keyword evidence="2" id="KW-0862">Zinc</keyword>
<accession>A0A1K1Q9S5</accession>
<dbReference type="PANTHER" id="PTHR45726">
    <property type="entry name" value="LEUKOTRIENE A-4 HYDROLASE"/>
    <property type="match status" value="1"/>
</dbReference>
<dbReference type="RefSeq" id="WP_072304065.1">
    <property type="nucleotide sequence ID" value="NZ_FPIY01000003.1"/>
</dbReference>
<feature type="binding site" evidence="2">
    <location>
        <position position="360"/>
    </location>
    <ligand>
        <name>Zn(2+)</name>
        <dbReference type="ChEBI" id="CHEBI:29105"/>
        <note>catalytic</note>
    </ligand>
</feature>
<dbReference type="Proteomes" id="UP000183257">
    <property type="component" value="Unassembled WGS sequence"/>
</dbReference>
<reference evidence="6" key="1">
    <citation type="submission" date="2016-11" db="EMBL/GenBank/DDBJ databases">
        <authorList>
            <person name="Varghese N."/>
            <person name="Submissions S."/>
        </authorList>
    </citation>
    <scope>NUCLEOTIDE SEQUENCE [LARGE SCALE GENOMIC DNA]</scope>
    <source>
        <strain evidence="6">DSM 24786</strain>
    </source>
</reference>
<dbReference type="InterPro" id="IPR014782">
    <property type="entry name" value="Peptidase_M1_dom"/>
</dbReference>
<feature type="binding site" evidence="2">
    <location>
        <position position="364"/>
    </location>
    <ligand>
        <name>Zn(2+)</name>
        <dbReference type="ChEBI" id="CHEBI:29105"/>
        <note>catalytic</note>
    </ligand>
</feature>
<evidence type="ECO:0000256" key="2">
    <source>
        <dbReference type="PIRSR" id="PIRSR634015-3"/>
    </source>
</evidence>
<name>A0A1K1Q9S5_9FLAO</name>